<sequence length="559" mass="60106">MMRVKSSGAGLLRTSCTFILTLLSMGVAAACAGPEAEPQDAEGRLLSQQSAALVTSAGADPAVKPGFSWVPAVTPPATHWVNNVTGDDSRVTPTESLPWRTINKAVGAAPAGSVIYVQNSGVPYREHVQLSRAGSATARFMLVGVPYGTHTDLPEWRDEIGVNQPQVKFTSSYWIVKGFLFNKVDSTHNSCVRMSGSDNALIEVHCHGAHGVPAEHAISIAGSNQLVRKSKSYDNLATGCTSNCDLHGFRVGPGSKRIVLQQNEAWNNSGDGVQCMGSESDATLGDAEDVWIEDHRLHDNKEQAVDIKSCNRVTVAGTDGVDGSKFYAQAPGGAMVIHFKARNILIEKTRFWNNSHGVNIGSYGTDHDTQNIVLRRNLFFDFTIDPAQPGTQSAPKGYGILMSKVTNVDIYHNTFDNMPGGGIYVGFAAWTGSLVNASSNVHIWNNIFNDVSLWAIKWRSAYGPGFSSKYNLYHRDAGAAVFDINHASKSFAAWKAESGQDTVGSSEQSPQFVTNPQANDYYTLSTSPARNAALDDTGQPRPCAGTQAPPDIGFKETCT</sequence>
<dbReference type="Pfam" id="PF13229">
    <property type="entry name" value="Beta_helix"/>
    <property type="match status" value="1"/>
</dbReference>
<dbReference type="InterPro" id="IPR039448">
    <property type="entry name" value="Beta_helix"/>
</dbReference>
<dbReference type="RefSeq" id="WP_171435078.1">
    <property type="nucleotide sequence ID" value="NZ_JABFJV010000061.1"/>
</dbReference>
<feature type="domain" description="Right handed beta helix" evidence="3">
    <location>
        <begin position="286"/>
        <end position="425"/>
    </location>
</feature>
<evidence type="ECO:0000256" key="1">
    <source>
        <dbReference type="SAM" id="MobiDB-lite"/>
    </source>
</evidence>
<dbReference type="InterPro" id="IPR011050">
    <property type="entry name" value="Pectin_lyase_fold/virulence"/>
</dbReference>
<evidence type="ECO:0000313" key="5">
    <source>
        <dbReference type="Proteomes" id="UP000563426"/>
    </source>
</evidence>
<dbReference type="SUPFAM" id="SSF51126">
    <property type="entry name" value="Pectin lyase-like"/>
    <property type="match status" value="1"/>
</dbReference>
<feature type="signal peptide" evidence="2">
    <location>
        <begin position="1"/>
        <end position="29"/>
    </location>
</feature>
<dbReference type="EMBL" id="JABFJV010000061">
    <property type="protein sequence ID" value="NOK34162.1"/>
    <property type="molecule type" value="Genomic_DNA"/>
</dbReference>
<dbReference type="Proteomes" id="UP000563426">
    <property type="component" value="Unassembled WGS sequence"/>
</dbReference>
<dbReference type="SMART" id="SM00710">
    <property type="entry name" value="PbH1"/>
    <property type="match status" value="6"/>
</dbReference>
<keyword evidence="5" id="KW-1185">Reference proteome</keyword>
<feature type="chain" id="PRO_5031323781" description="Right handed beta helix domain-containing protein" evidence="2">
    <location>
        <begin position="30"/>
        <end position="559"/>
    </location>
</feature>
<dbReference type="Gene3D" id="2.160.20.10">
    <property type="entry name" value="Single-stranded right-handed beta-helix, Pectin lyase-like"/>
    <property type="match status" value="1"/>
</dbReference>
<evidence type="ECO:0000256" key="2">
    <source>
        <dbReference type="SAM" id="SignalP"/>
    </source>
</evidence>
<evidence type="ECO:0000313" key="4">
    <source>
        <dbReference type="EMBL" id="NOK34162.1"/>
    </source>
</evidence>
<name>A0A7Y4NSP7_9BACT</name>
<dbReference type="InterPro" id="IPR006626">
    <property type="entry name" value="PbH1"/>
</dbReference>
<feature type="region of interest" description="Disordered" evidence="1">
    <location>
        <begin position="531"/>
        <end position="559"/>
    </location>
</feature>
<reference evidence="4 5" key="1">
    <citation type="submission" date="2020-05" db="EMBL/GenBank/DDBJ databases">
        <authorList>
            <person name="Whitworth D."/>
        </authorList>
    </citation>
    <scope>NUCLEOTIDE SEQUENCE [LARGE SCALE GENOMIC DNA]</scope>
    <source>
        <strain evidence="4 5">AB043B</strain>
    </source>
</reference>
<protein>
    <recommendedName>
        <fullName evidence="3">Right handed beta helix domain-containing protein</fullName>
    </recommendedName>
</protein>
<gene>
    <name evidence="4" type="ORF">HMI49_13250</name>
</gene>
<dbReference type="AlphaFoldDB" id="A0A7Y4NSP7"/>
<proteinExistence type="predicted"/>
<dbReference type="InterPro" id="IPR012334">
    <property type="entry name" value="Pectin_lyas_fold"/>
</dbReference>
<organism evidence="4 5">
    <name type="scientific">Corallococcus exercitus</name>
    <dbReference type="NCBI Taxonomy" id="2316736"/>
    <lineage>
        <taxon>Bacteria</taxon>
        <taxon>Pseudomonadati</taxon>
        <taxon>Myxococcota</taxon>
        <taxon>Myxococcia</taxon>
        <taxon>Myxococcales</taxon>
        <taxon>Cystobacterineae</taxon>
        <taxon>Myxococcaceae</taxon>
        <taxon>Corallococcus</taxon>
    </lineage>
</organism>
<keyword evidence="2" id="KW-0732">Signal</keyword>
<dbReference type="PROSITE" id="PS51257">
    <property type="entry name" value="PROKAR_LIPOPROTEIN"/>
    <property type="match status" value="1"/>
</dbReference>
<accession>A0A7Y4NSP7</accession>
<evidence type="ECO:0000259" key="3">
    <source>
        <dbReference type="Pfam" id="PF13229"/>
    </source>
</evidence>
<comment type="caution">
    <text evidence="4">The sequence shown here is derived from an EMBL/GenBank/DDBJ whole genome shotgun (WGS) entry which is preliminary data.</text>
</comment>